<evidence type="ECO:0000256" key="3">
    <source>
        <dbReference type="ARBA" id="ARBA00022448"/>
    </source>
</evidence>
<gene>
    <name evidence="14" type="primary">SLC25A45</name>
</gene>
<evidence type="ECO:0000256" key="2">
    <source>
        <dbReference type="ARBA" id="ARBA00006375"/>
    </source>
</evidence>
<dbReference type="PANTHER" id="PTHR45624:SF6">
    <property type="entry name" value="SOLUTE CARRIER FAMILY 25 MEMBER 45"/>
    <property type="match status" value="1"/>
</dbReference>
<comment type="subcellular location">
    <subcellularLocation>
        <location evidence="1">Mitochondrion inner membrane</location>
        <topology evidence="1">Multi-pass membrane protein</topology>
    </subcellularLocation>
</comment>
<dbReference type="KEGG" id="emc:129337232"/>
<evidence type="ECO:0000256" key="12">
    <source>
        <dbReference type="SAM" id="Phobius"/>
    </source>
</evidence>
<feature type="repeat" description="Solcar" evidence="10">
    <location>
        <begin position="219"/>
        <end position="306"/>
    </location>
</feature>
<dbReference type="FunFam" id="1.50.40.10:FF:000049">
    <property type="entry name" value="Solute carrier family 25 member 45"/>
    <property type="match status" value="1"/>
</dbReference>
<feature type="transmembrane region" description="Helical" evidence="12">
    <location>
        <begin position="72"/>
        <end position="95"/>
    </location>
</feature>
<keyword evidence="5" id="KW-0677">Repeat</keyword>
<keyword evidence="4 10" id="KW-0812">Transmembrane</keyword>
<dbReference type="Pfam" id="PF00153">
    <property type="entry name" value="Mito_carr"/>
    <property type="match status" value="3"/>
</dbReference>
<dbReference type="AlphaFoldDB" id="A0AA97L9Q1"/>
<dbReference type="InterPro" id="IPR050567">
    <property type="entry name" value="Mitochondrial_Carrier"/>
</dbReference>
<dbReference type="InterPro" id="IPR023395">
    <property type="entry name" value="MCP_dom_sf"/>
</dbReference>
<dbReference type="GO" id="GO:0005743">
    <property type="term" value="C:mitochondrial inner membrane"/>
    <property type="evidence" value="ECO:0007669"/>
    <property type="project" value="UniProtKB-SubCell"/>
</dbReference>
<keyword evidence="13" id="KW-1185">Reference proteome</keyword>
<evidence type="ECO:0000313" key="14">
    <source>
        <dbReference type="RefSeq" id="XP_054846751.1"/>
    </source>
</evidence>
<dbReference type="CTD" id="283130"/>
<reference evidence="14" key="1">
    <citation type="submission" date="2025-08" db="UniProtKB">
        <authorList>
            <consortium name="RefSeq"/>
        </authorList>
    </citation>
    <scope>IDENTIFICATION</scope>
    <source>
        <tissue evidence="14">Blood</tissue>
    </source>
</reference>
<evidence type="ECO:0000313" key="13">
    <source>
        <dbReference type="Proteomes" id="UP001190640"/>
    </source>
</evidence>
<dbReference type="PROSITE" id="PS50920">
    <property type="entry name" value="SOLCAR"/>
    <property type="match status" value="3"/>
</dbReference>
<evidence type="ECO:0000256" key="10">
    <source>
        <dbReference type="PROSITE-ProRule" id="PRU00282"/>
    </source>
</evidence>
<evidence type="ECO:0000256" key="6">
    <source>
        <dbReference type="ARBA" id="ARBA00022792"/>
    </source>
</evidence>
<accession>A0AA97L9Q1</accession>
<dbReference type="Proteomes" id="UP001190640">
    <property type="component" value="Chromosome 1"/>
</dbReference>
<evidence type="ECO:0000256" key="7">
    <source>
        <dbReference type="ARBA" id="ARBA00022989"/>
    </source>
</evidence>
<keyword evidence="6" id="KW-0999">Mitochondrion inner membrane</keyword>
<comment type="similarity">
    <text evidence="2 11">Belongs to the mitochondrial carrier (TC 2.A.29) family.</text>
</comment>
<evidence type="ECO:0000256" key="1">
    <source>
        <dbReference type="ARBA" id="ARBA00004448"/>
    </source>
</evidence>
<dbReference type="Gene3D" id="1.50.40.10">
    <property type="entry name" value="Mitochondrial carrier domain"/>
    <property type="match status" value="1"/>
</dbReference>
<proteinExistence type="inferred from homology"/>
<dbReference type="InterPro" id="IPR018108">
    <property type="entry name" value="MCP_transmembrane"/>
</dbReference>
<dbReference type="GeneID" id="129337232"/>
<keyword evidence="9 10" id="KW-0472">Membrane</keyword>
<evidence type="ECO:0000256" key="8">
    <source>
        <dbReference type="ARBA" id="ARBA00023128"/>
    </source>
</evidence>
<dbReference type="PRINTS" id="PR00926">
    <property type="entry name" value="MITOCARRIER"/>
</dbReference>
<name>A0AA97L9Q1_EUBMA</name>
<evidence type="ECO:0000256" key="11">
    <source>
        <dbReference type="RuleBase" id="RU000488"/>
    </source>
</evidence>
<evidence type="ECO:0000256" key="4">
    <source>
        <dbReference type="ARBA" id="ARBA00022692"/>
    </source>
</evidence>
<dbReference type="RefSeq" id="XP_054846751.1">
    <property type="nucleotide sequence ID" value="XM_054990776.1"/>
</dbReference>
<keyword evidence="3 11" id="KW-0813">Transport</keyword>
<sequence>MTDPGADLSGASCVSGAMSSAEFVAGWISGAAGLILGHPVDTVKVRLQTQAGYRGILDCVVRTYRNETILGFFKGMSFPLLSVAMVNSVMFGAYSNALLYLSNTHHRDRRSNPPSYSHIFVAGCFSGLVQAVVLAPVDLVKVRLQNQTHPYSRGVLPMEAQPLYRGPVHCAASILRKEGVPGLFRGFLALVWRDTPTMAMYFMTYTGVCRGMTAEGQEPGPVTVLVAGGFAGSVSWALATPMDVVKARLQMDGMKGAEYQGILHCILSSARQEGLQVFLKSLALNSLRAFPVNAVTFLSYECLLKIAC</sequence>
<feature type="transmembrane region" description="Helical" evidence="12">
    <location>
        <begin position="115"/>
        <end position="137"/>
    </location>
</feature>
<protein>
    <submittedName>
        <fullName evidence="14">Solute carrier family 25 member 45 isoform X1</fullName>
    </submittedName>
</protein>
<keyword evidence="8" id="KW-0496">Mitochondrion</keyword>
<evidence type="ECO:0000256" key="9">
    <source>
        <dbReference type="ARBA" id="ARBA00023136"/>
    </source>
</evidence>
<dbReference type="InterPro" id="IPR002067">
    <property type="entry name" value="MCP"/>
</dbReference>
<evidence type="ECO:0000256" key="5">
    <source>
        <dbReference type="ARBA" id="ARBA00022737"/>
    </source>
</evidence>
<dbReference type="SUPFAM" id="SSF103506">
    <property type="entry name" value="Mitochondrial carrier"/>
    <property type="match status" value="1"/>
</dbReference>
<keyword evidence="7 12" id="KW-1133">Transmembrane helix</keyword>
<feature type="repeat" description="Solcar" evidence="10">
    <location>
        <begin position="17"/>
        <end position="100"/>
    </location>
</feature>
<dbReference type="PANTHER" id="PTHR45624">
    <property type="entry name" value="MITOCHONDRIAL BASIC AMINO ACIDS TRANSPORTER-RELATED"/>
    <property type="match status" value="1"/>
</dbReference>
<feature type="repeat" description="Solcar" evidence="10">
    <location>
        <begin position="114"/>
        <end position="211"/>
    </location>
</feature>
<organism evidence="13 14">
    <name type="scientific">Eublepharis macularius</name>
    <name type="common">Leopard gecko</name>
    <name type="synonym">Cyrtodactylus macularius</name>
    <dbReference type="NCBI Taxonomy" id="481883"/>
    <lineage>
        <taxon>Eukaryota</taxon>
        <taxon>Metazoa</taxon>
        <taxon>Chordata</taxon>
        <taxon>Craniata</taxon>
        <taxon>Vertebrata</taxon>
        <taxon>Euteleostomi</taxon>
        <taxon>Lepidosauria</taxon>
        <taxon>Squamata</taxon>
        <taxon>Bifurcata</taxon>
        <taxon>Gekkota</taxon>
        <taxon>Eublepharidae</taxon>
        <taxon>Eublepharinae</taxon>
        <taxon>Eublepharis</taxon>
    </lineage>
</organism>
<dbReference type="GO" id="GO:0022857">
    <property type="term" value="F:transmembrane transporter activity"/>
    <property type="evidence" value="ECO:0007669"/>
    <property type="project" value="TreeGrafter"/>
</dbReference>